<dbReference type="Proteomes" id="UP000834106">
    <property type="component" value="Chromosome 14"/>
</dbReference>
<dbReference type="GO" id="GO:0005525">
    <property type="term" value="F:GTP binding"/>
    <property type="evidence" value="ECO:0007669"/>
    <property type="project" value="UniProtKB-KW"/>
</dbReference>
<name>A0AAD1ZYH7_9LAMI</name>
<comment type="similarity">
    <text evidence="1">Belongs to the tubulin family.</text>
</comment>
<sequence>MKTCNRVKGGQCGNQNGAKFWEVVCAEHGIDPTGRYQGDSDLQLERVNVYYNEATCGRFVPHAVLMDLEPGVMDSIRSSGRITLSLDSPVLETTGLKGIILRVLSSLIRFLMLLERRLRTVTASKVKLPKVKLIEGLGH</sequence>
<dbReference type="GO" id="GO:0005874">
    <property type="term" value="C:microtubule"/>
    <property type="evidence" value="ECO:0007669"/>
    <property type="project" value="UniProtKB-KW"/>
</dbReference>
<dbReference type="InterPro" id="IPR003008">
    <property type="entry name" value="Tubulin_FtsZ_GTPase"/>
</dbReference>
<gene>
    <name evidence="6" type="ORF">FPE_LOCUS23125</name>
</gene>
<feature type="domain" description="Tubulin/FtsZ GTPase" evidence="5">
    <location>
        <begin position="8"/>
        <end position="80"/>
    </location>
</feature>
<dbReference type="GO" id="GO:0007017">
    <property type="term" value="P:microtubule-based process"/>
    <property type="evidence" value="ECO:0007669"/>
    <property type="project" value="InterPro"/>
</dbReference>
<evidence type="ECO:0000313" key="7">
    <source>
        <dbReference type="Proteomes" id="UP000834106"/>
    </source>
</evidence>
<dbReference type="SUPFAM" id="SSF52490">
    <property type="entry name" value="Tubulin nucleotide-binding domain-like"/>
    <property type="match status" value="1"/>
</dbReference>
<dbReference type="FunFam" id="3.40.50.1440:FF:000089">
    <property type="entry name" value="Tubulin, beta 6 class V"/>
    <property type="match status" value="1"/>
</dbReference>
<organism evidence="6 7">
    <name type="scientific">Fraxinus pennsylvanica</name>
    <dbReference type="NCBI Taxonomy" id="56036"/>
    <lineage>
        <taxon>Eukaryota</taxon>
        <taxon>Viridiplantae</taxon>
        <taxon>Streptophyta</taxon>
        <taxon>Embryophyta</taxon>
        <taxon>Tracheophyta</taxon>
        <taxon>Spermatophyta</taxon>
        <taxon>Magnoliopsida</taxon>
        <taxon>eudicotyledons</taxon>
        <taxon>Gunneridae</taxon>
        <taxon>Pentapetalae</taxon>
        <taxon>asterids</taxon>
        <taxon>lamiids</taxon>
        <taxon>Lamiales</taxon>
        <taxon>Oleaceae</taxon>
        <taxon>Oleeae</taxon>
        <taxon>Fraxinus</taxon>
    </lineage>
</organism>
<evidence type="ECO:0000313" key="6">
    <source>
        <dbReference type="EMBL" id="CAI9775695.1"/>
    </source>
</evidence>
<evidence type="ECO:0000256" key="4">
    <source>
        <dbReference type="ARBA" id="ARBA00023134"/>
    </source>
</evidence>
<dbReference type="EMBL" id="OU503049">
    <property type="protein sequence ID" value="CAI9775695.1"/>
    <property type="molecule type" value="Genomic_DNA"/>
</dbReference>
<evidence type="ECO:0000256" key="3">
    <source>
        <dbReference type="ARBA" id="ARBA00022741"/>
    </source>
</evidence>
<proteinExistence type="inferred from homology"/>
<dbReference type="PANTHER" id="PTHR36527">
    <property type="entry name" value="OS01G0282866 PROTEIN"/>
    <property type="match status" value="1"/>
</dbReference>
<keyword evidence="4" id="KW-0342">GTP-binding</keyword>
<reference evidence="6" key="1">
    <citation type="submission" date="2023-05" db="EMBL/GenBank/DDBJ databases">
        <authorList>
            <person name="Huff M."/>
        </authorList>
    </citation>
    <scope>NUCLEOTIDE SEQUENCE</scope>
</reference>
<evidence type="ECO:0000259" key="5">
    <source>
        <dbReference type="Pfam" id="PF00091"/>
    </source>
</evidence>
<keyword evidence="2" id="KW-0493">Microtubule</keyword>
<dbReference type="PANTHER" id="PTHR36527:SF3">
    <property type="entry name" value="OS01G0282866 PROTEIN"/>
    <property type="match status" value="1"/>
</dbReference>
<evidence type="ECO:0000256" key="2">
    <source>
        <dbReference type="ARBA" id="ARBA00022701"/>
    </source>
</evidence>
<protein>
    <recommendedName>
        <fullName evidence="5">Tubulin/FtsZ GTPase domain-containing protein</fullName>
    </recommendedName>
</protein>
<dbReference type="PRINTS" id="PR01161">
    <property type="entry name" value="TUBULIN"/>
</dbReference>
<dbReference type="InterPro" id="IPR000217">
    <property type="entry name" value="Tubulin"/>
</dbReference>
<keyword evidence="7" id="KW-1185">Reference proteome</keyword>
<accession>A0AAD1ZYH7</accession>
<dbReference type="Pfam" id="PF00091">
    <property type="entry name" value="Tubulin"/>
    <property type="match status" value="1"/>
</dbReference>
<dbReference type="InterPro" id="IPR036525">
    <property type="entry name" value="Tubulin/FtsZ_GTPase_sf"/>
</dbReference>
<keyword evidence="3" id="KW-0547">Nucleotide-binding</keyword>
<dbReference type="AlphaFoldDB" id="A0AAD1ZYH7"/>
<evidence type="ECO:0000256" key="1">
    <source>
        <dbReference type="ARBA" id="ARBA00009636"/>
    </source>
</evidence>
<dbReference type="Gene3D" id="3.40.50.1440">
    <property type="entry name" value="Tubulin/FtsZ, GTPase domain"/>
    <property type="match status" value="1"/>
</dbReference>